<dbReference type="Proteomes" id="UP000003953">
    <property type="component" value="Unassembled WGS sequence"/>
</dbReference>
<dbReference type="RefSeq" id="WP_005022210.1">
    <property type="nucleotide sequence ID" value="NZ_DS990443.1"/>
</dbReference>
<proteinExistence type="predicted"/>
<accession>C5F0C8</accession>
<gene>
    <name evidence="1" type="ORF">HPMG_01179</name>
</gene>
<dbReference type="HOGENOM" id="CLU_3168848_0_0_7"/>
<sequence length="47" mass="5519">MSEYSTFNEGSYYNDVNLEVVRNDNTNLKNSFEEVIIVNEAYFLGIY</sequence>
<evidence type="ECO:0000313" key="1">
    <source>
        <dbReference type="EMBL" id="EEQ63722.1"/>
    </source>
</evidence>
<evidence type="ECO:0000313" key="2">
    <source>
        <dbReference type="Proteomes" id="UP000003953"/>
    </source>
</evidence>
<protein>
    <submittedName>
        <fullName evidence="1">Uncharacterized protein</fullName>
    </submittedName>
</protein>
<name>C5F0C8_9HELI</name>
<keyword evidence="2" id="KW-1185">Reference proteome</keyword>
<dbReference type="EMBL" id="DS990443">
    <property type="protein sequence ID" value="EEQ63722.1"/>
    <property type="molecule type" value="Genomic_DNA"/>
</dbReference>
<reference evidence="2" key="1">
    <citation type="journal article" date="2014" name="Genome Announc.">
        <title>Draft genome sequences of six enterohepatic helicobacter species isolated from humans and one from rhesus macaques.</title>
        <authorList>
            <person name="Shen Z."/>
            <person name="Sheh A."/>
            <person name="Young S.K."/>
            <person name="Abouelliel A."/>
            <person name="Ward D.V."/>
            <person name="Earl A.M."/>
            <person name="Fox J.G."/>
        </authorList>
    </citation>
    <scope>NUCLEOTIDE SEQUENCE [LARGE SCALE GENOMIC DNA]</scope>
    <source>
        <strain evidence="2">MIT 98-5489</strain>
    </source>
</reference>
<dbReference type="AlphaFoldDB" id="C5F0C8"/>
<organism evidence="1 2">
    <name type="scientific">Helicobacter pullorum MIT 98-5489</name>
    <dbReference type="NCBI Taxonomy" id="537972"/>
    <lineage>
        <taxon>Bacteria</taxon>
        <taxon>Pseudomonadati</taxon>
        <taxon>Campylobacterota</taxon>
        <taxon>Epsilonproteobacteria</taxon>
        <taxon>Campylobacterales</taxon>
        <taxon>Helicobacteraceae</taxon>
        <taxon>Helicobacter</taxon>
    </lineage>
</organism>